<keyword evidence="3" id="KW-1185">Reference proteome</keyword>
<name>A0A841LU33_9HYPH</name>
<proteinExistence type="predicted"/>
<gene>
    <name evidence="2" type="ORF">FHS77_000586</name>
</gene>
<dbReference type="Proteomes" id="UP000555393">
    <property type="component" value="Unassembled WGS sequence"/>
</dbReference>
<evidence type="ECO:0000313" key="3">
    <source>
        <dbReference type="Proteomes" id="UP000555393"/>
    </source>
</evidence>
<dbReference type="EMBL" id="JACIIU010000002">
    <property type="protein sequence ID" value="MBB6260062.1"/>
    <property type="molecule type" value="Genomic_DNA"/>
</dbReference>
<dbReference type="InterPro" id="IPR016181">
    <property type="entry name" value="Acyl_CoA_acyltransferase"/>
</dbReference>
<evidence type="ECO:0000259" key="1">
    <source>
        <dbReference type="PROSITE" id="PS51186"/>
    </source>
</evidence>
<dbReference type="SUPFAM" id="SSF55729">
    <property type="entry name" value="Acyl-CoA N-acyltransferases (Nat)"/>
    <property type="match status" value="1"/>
</dbReference>
<keyword evidence="2" id="KW-0808">Transferase</keyword>
<dbReference type="Pfam" id="PF00583">
    <property type="entry name" value="Acetyltransf_1"/>
    <property type="match status" value="1"/>
</dbReference>
<reference evidence="2 3" key="1">
    <citation type="submission" date="2020-08" db="EMBL/GenBank/DDBJ databases">
        <title>Genomic Encyclopedia of Type Strains, Phase IV (KMG-IV): sequencing the most valuable type-strain genomes for metagenomic binning, comparative biology and taxonomic classification.</title>
        <authorList>
            <person name="Goeker M."/>
        </authorList>
    </citation>
    <scope>NUCLEOTIDE SEQUENCE [LARGE SCALE GENOMIC DNA]</scope>
    <source>
        <strain evidence="2 3">DSM 22336</strain>
    </source>
</reference>
<feature type="domain" description="N-acetyltransferase" evidence="1">
    <location>
        <begin position="37"/>
        <end position="180"/>
    </location>
</feature>
<dbReference type="PROSITE" id="PS51186">
    <property type="entry name" value="GNAT"/>
    <property type="match status" value="1"/>
</dbReference>
<dbReference type="GO" id="GO:0016747">
    <property type="term" value="F:acyltransferase activity, transferring groups other than amino-acyl groups"/>
    <property type="evidence" value="ECO:0007669"/>
    <property type="project" value="InterPro"/>
</dbReference>
<accession>A0A841LU33</accession>
<dbReference type="InterPro" id="IPR000182">
    <property type="entry name" value="GNAT_dom"/>
</dbReference>
<comment type="caution">
    <text evidence="2">The sequence shown here is derived from an EMBL/GenBank/DDBJ whole genome shotgun (WGS) entry which is preliminary data.</text>
</comment>
<evidence type="ECO:0000313" key="2">
    <source>
        <dbReference type="EMBL" id="MBB6260062.1"/>
    </source>
</evidence>
<sequence>MPDIDKKTVLTRITFLELAERLNYALPVPSGVRLAMMRASDIPLHFYRYLYAQVGKDYNWWSRASLSDEKLAEYVHSDDTEIHVLYVNGSPAGFCELSTKGLPEHVELVYFGLIADFHGRGLSRFFLNEALSAAWLHEPQKIKLQTCSLDSPKALQLYQRMGFSAIGWREEEVPLLNGEA</sequence>
<dbReference type="RefSeq" id="WP_184219752.1">
    <property type="nucleotide sequence ID" value="NZ_JACIIU010000002.1"/>
</dbReference>
<dbReference type="AlphaFoldDB" id="A0A841LU33"/>
<dbReference type="Gene3D" id="3.40.630.30">
    <property type="match status" value="1"/>
</dbReference>
<organism evidence="2 3">
    <name type="scientific">Paenochrobactrum gallinarii</name>
    <dbReference type="NCBI Taxonomy" id="643673"/>
    <lineage>
        <taxon>Bacteria</taxon>
        <taxon>Pseudomonadati</taxon>
        <taxon>Pseudomonadota</taxon>
        <taxon>Alphaproteobacteria</taxon>
        <taxon>Hyphomicrobiales</taxon>
        <taxon>Brucellaceae</taxon>
        <taxon>Paenochrobactrum</taxon>
    </lineage>
</organism>
<protein>
    <submittedName>
        <fullName evidence="2">GNAT superfamily N-acetyltransferase</fullName>
    </submittedName>
</protein>